<dbReference type="InterPro" id="IPR032675">
    <property type="entry name" value="LRR_dom_sf"/>
</dbReference>
<keyword evidence="6 13" id="KW-0732">Signal</keyword>
<keyword evidence="3" id="KW-0723">Serine/threonine-protein kinase</keyword>
<dbReference type="PANTHER" id="PTHR48006:SF54">
    <property type="entry name" value="LRR RECEPTOR-LIKE KINASE"/>
    <property type="match status" value="1"/>
</dbReference>
<evidence type="ECO:0000256" key="13">
    <source>
        <dbReference type="SAM" id="SignalP"/>
    </source>
</evidence>
<feature type="chain" id="PRO_5038351349" description="non-specific serine/threonine protein kinase" evidence="13">
    <location>
        <begin position="25"/>
        <end position="471"/>
    </location>
</feature>
<evidence type="ECO:0000256" key="4">
    <source>
        <dbReference type="ARBA" id="ARBA00022553"/>
    </source>
</evidence>
<dbReference type="Gramene" id="Psat01G0560900-T1">
    <property type="protein sequence ID" value="KAI5448247.1"/>
    <property type="gene ID" value="KIW84_015609"/>
</dbReference>
<dbReference type="SUPFAM" id="SSF52058">
    <property type="entry name" value="L domain-like"/>
    <property type="match status" value="1"/>
</dbReference>
<evidence type="ECO:0000256" key="10">
    <source>
        <dbReference type="ARBA" id="ARBA00023180"/>
    </source>
</evidence>
<accession>A0A9D5H0Z6</accession>
<feature type="signal peptide" evidence="13">
    <location>
        <begin position="1"/>
        <end position="24"/>
    </location>
</feature>
<proteinExistence type="predicted"/>
<evidence type="ECO:0000256" key="12">
    <source>
        <dbReference type="ARBA" id="ARBA00048679"/>
    </source>
</evidence>
<dbReference type="PANTHER" id="PTHR48006">
    <property type="entry name" value="LEUCINE-RICH REPEAT-CONTAINING PROTEIN DDB_G0281931-RELATED"/>
    <property type="match status" value="1"/>
</dbReference>
<comment type="catalytic activity">
    <reaction evidence="12">
        <text>L-seryl-[protein] + ATP = O-phospho-L-seryl-[protein] + ADP + H(+)</text>
        <dbReference type="Rhea" id="RHEA:17989"/>
        <dbReference type="Rhea" id="RHEA-COMP:9863"/>
        <dbReference type="Rhea" id="RHEA-COMP:11604"/>
        <dbReference type="ChEBI" id="CHEBI:15378"/>
        <dbReference type="ChEBI" id="CHEBI:29999"/>
        <dbReference type="ChEBI" id="CHEBI:30616"/>
        <dbReference type="ChEBI" id="CHEBI:83421"/>
        <dbReference type="ChEBI" id="CHEBI:456216"/>
        <dbReference type="EC" id="2.7.11.1"/>
    </reaction>
</comment>
<dbReference type="InterPro" id="IPR001611">
    <property type="entry name" value="Leu-rich_rpt"/>
</dbReference>
<keyword evidence="5" id="KW-0808">Transferase</keyword>
<keyword evidence="4" id="KW-0597">Phosphoprotein</keyword>
<keyword evidence="7" id="KW-0547">Nucleotide-binding</keyword>
<keyword evidence="9" id="KW-0675">Receptor</keyword>
<dbReference type="InterPro" id="IPR051824">
    <property type="entry name" value="LRR_Rcpt-Like_S/T_Kinase"/>
</dbReference>
<comment type="catalytic activity">
    <reaction evidence="11">
        <text>L-threonyl-[protein] + ATP = O-phospho-L-threonyl-[protein] + ADP + H(+)</text>
        <dbReference type="Rhea" id="RHEA:46608"/>
        <dbReference type="Rhea" id="RHEA-COMP:11060"/>
        <dbReference type="Rhea" id="RHEA-COMP:11605"/>
        <dbReference type="ChEBI" id="CHEBI:15378"/>
        <dbReference type="ChEBI" id="CHEBI:30013"/>
        <dbReference type="ChEBI" id="CHEBI:30616"/>
        <dbReference type="ChEBI" id="CHEBI:61977"/>
        <dbReference type="ChEBI" id="CHEBI:456216"/>
        <dbReference type="EC" id="2.7.11.1"/>
    </reaction>
</comment>
<evidence type="ECO:0000256" key="11">
    <source>
        <dbReference type="ARBA" id="ARBA00047899"/>
    </source>
</evidence>
<dbReference type="GO" id="GO:0004674">
    <property type="term" value="F:protein serine/threonine kinase activity"/>
    <property type="evidence" value="ECO:0007669"/>
    <property type="project" value="UniProtKB-KW"/>
</dbReference>
<keyword evidence="10" id="KW-0325">Glycoprotein</keyword>
<dbReference type="GO" id="GO:0016020">
    <property type="term" value="C:membrane"/>
    <property type="evidence" value="ECO:0007669"/>
    <property type="project" value="UniProtKB-SubCell"/>
</dbReference>
<comment type="caution">
    <text evidence="15">The sequence shown here is derived from an EMBL/GenBank/DDBJ whole genome shotgun (WGS) entry which is preliminary data.</text>
</comment>
<dbReference type="Pfam" id="PF00560">
    <property type="entry name" value="LRR_1"/>
    <property type="match status" value="1"/>
</dbReference>
<evidence type="ECO:0000256" key="9">
    <source>
        <dbReference type="ARBA" id="ARBA00023170"/>
    </source>
</evidence>
<dbReference type="Proteomes" id="UP001058974">
    <property type="component" value="Chromosome 1"/>
</dbReference>
<feature type="domain" description="Malectin" evidence="14">
    <location>
        <begin position="279"/>
        <end position="464"/>
    </location>
</feature>
<comment type="subcellular location">
    <subcellularLocation>
        <location evidence="1">Membrane</location>
        <topology evidence="1">Single-pass type I membrane protein</topology>
    </subcellularLocation>
</comment>
<sequence>MTIFSRIFFLSLIAIWYISLTAFGATTIHPDEKKALEAIAKSLGKKDWDFNIDPCSNKPNWVTPTIPHVYDNNVTCDCSVANDNFCNEIHNNQFSGNLPSEFGSLTKIQTLRFSSNNFSGELPATFGKLTTLLEFRIDDNQFTGKIPDYIRNWTSINTLMIQGSGLSGPIPSGISFLKNLTELRISDLNGPESAPLPQLNNNTLLKTLFLTGNLLTGEVPSFGKKTNLHVDLSYNNFNISQGNPICQNENVNLFSPSWARNNIGTDSCLKFVCQKPSTSLYINCGGNQVIVNGKTYEDDSSLGGPATFHAYPTGNKAFSTTGVFLGSAQAGETYSPQNISKLTMEDPQLYTRARISPISLTYYGFCLQNGSYTVNLHFAEIMIPDDLTYGSLGRRVFDIYLQEKLVQKDFNIAKEAGGVGKKIIKQFNNVLVTSNTLEIRLYWAGKGSQTLLNSSVRDALISAISVELSGK</sequence>
<evidence type="ECO:0000313" key="15">
    <source>
        <dbReference type="EMBL" id="KAI5448247.1"/>
    </source>
</evidence>
<reference evidence="15 16" key="1">
    <citation type="journal article" date="2022" name="Nat. Genet.">
        <title>Improved pea reference genome and pan-genome highlight genomic features and evolutionary characteristics.</title>
        <authorList>
            <person name="Yang T."/>
            <person name="Liu R."/>
            <person name="Luo Y."/>
            <person name="Hu S."/>
            <person name="Wang D."/>
            <person name="Wang C."/>
            <person name="Pandey M.K."/>
            <person name="Ge S."/>
            <person name="Xu Q."/>
            <person name="Li N."/>
            <person name="Li G."/>
            <person name="Huang Y."/>
            <person name="Saxena R.K."/>
            <person name="Ji Y."/>
            <person name="Li M."/>
            <person name="Yan X."/>
            <person name="He Y."/>
            <person name="Liu Y."/>
            <person name="Wang X."/>
            <person name="Xiang C."/>
            <person name="Varshney R.K."/>
            <person name="Ding H."/>
            <person name="Gao S."/>
            <person name="Zong X."/>
        </authorList>
    </citation>
    <scope>NUCLEOTIDE SEQUENCE [LARGE SCALE GENOMIC DNA]</scope>
    <source>
        <strain evidence="15 16">cv. Zhongwan 6</strain>
    </source>
</reference>
<keyword evidence="8" id="KW-0067">ATP-binding</keyword>
<dbReference type="EC" id="2.7.11.1" evidence="2"/>
<dbReference type="InterPro" id="IPR021720">
    <property type="entry name" value="Malectin_dom"/>
</dbReference>
<evidence type="ECO:0000256" key="2">
    <source>
        <dbReference type="ARBA" id="ARBA00012513"/>
    </source>
</evidence>
<evidence type="ECO:0000259" key="14">
    <source>
        <dbReference type="Pfam" id="PF11721"/>
    </source>
</evidence>
<dbReference type="Gene3D" id="3.80.10.10">
    <property type="entry name" value="Ribonuclease Inhibitor"/>
    <property type="match status" value="1"/>
</dbReference>
<evidence type="ECO:0000256" key="7">
    <source>
        <dbReference type="ARBA" id="ARBA00022741"/>
    </source>
</evidence>
<name>A0A9D5H0Z6_PEA</name>
<evidence type="ECO:0000256" key="5">
    <source>
        <dbReference type="ARBA" id="ARBA00022679"/>
    </source>
</evidence>
<evidence type="ECO:0000256" key="6">
    <source>
        <dbReference type="ARBA" id="ARBA00022729"/>
    </source>
</evidence>
<dbReference type="GO" id="GO:0005524">
    <property type="term" value="F:ATP binding"/>
    <property type="evidence" value="ECO:0007669"/>
    <property type="project" value="UniProtKB-KW"/>
</dbReference>
<organism evidence="15 16">
    <name type="scientific">Pisum sativum</name>
    <name type="common">Garden pea</name>
    <name type="synonym">Lathyrus oleraceus</name>
    <dbReference type="NCBI Taxonomy" id="3888"/>
    <lineage>
        <taxon>Eukaryota</taxon>
        <taxon>Viridiplantae</taxon>
        <taxon>Streptophyta</taxon>
        <taxon>Embryophyta</taxon>
        <taxon>Tracheophyta</taxon>
        <taxon>Spermatophyta</taxon>
        <taxon>Magnoliopsida</taxon>
        <taxon>eudicotyledons</taxon>
        <taxon>Gunneridae</taxon>
        <taxon>Pentapetalae</taxon>
        <taxon>rosids</taxon>
        <taxon>fabids</taxon>
        <taxon>Fabales</taxon>
        <taxon>Fabaceae</taxon>
        <taxon>Papilionoideae</taxon>
        <taxon>50 kb inversion clade</taxon>
        <taxon>NPAAA clade</taxon>
        <taxon>Hologalegina</taxon>
        <taxon>IRL clade</taxon>
        <taxon>Fabeae</taxon>
        <taxon>Lathyrus</taxon>
    </lineage>
</organism>
<dbReference type="Gene3D" id="2.60.120.430">
    <property type="entry name" value="Galactose-binding lectin"/>
    <property type="match status" value="1"/>
</dbReference>
<evidence type="ECO:0000256" key="3">
    <source>
        <dbReference type="ARBA" id="ARBA00022527"/>
    </source>
</evidence>
<evidence type="ECO:0000256" key="1">
    <source>
        <dbReference type="ARBA" id="ARBA00004479"/>
    </source>
</evidence>
<evidence type="ECO:0000313" key="16">
    <source>
        <dbReference type="Proteomes" id="UP001058974"/>
    </source>
</evidence>
<protein>
    <recommendedName>
        <fullName evidence="2">non-specific serine/threonine protein kinase</fullName>
        <ecNumber evidence="2">2.7.11.1</ecNumber>
    </recommendedName>
</protein>
<keyword evidence="3" id="KW-0418">Kinase</keyword>
<dbReference type="AlphaFoldDB" id="A0A9D5H0Z6"/>
<dbReference type="Pfam" id="PF11721">
    <property type="entry name" value="Malectin"/>
    <property type="match status" value="1"/>
</dbReference>
<dbReference type="FunFam" id="2.60.120.430:FF:000004">
    <property type="entry name" value="Putative leucine-rich repeat receptor-like serine/threonine-protein kinase"/>
    <property type="match status" value="1"/>
</dbReference>
<keyword evidence="16" id="KW-1185">Reference proteome</keyword>
<dbReference type="EMBL" id="JAMSHJ010000001">
    <property type="protein sequence ID" value="KAI5448247.1"/>
    <property type="molecule type" value="Genomic_DNA"/>
</dbReference>
<evidence type="ECO:0000256" key="8">
    <source>
        <dbReference type="ARBA" id="ARBA00022840"/>
    </source>
</evidence>
<dbReference type="FunFam" id="3.80.10.10:FF:000433">
    <property type="entry name" value="Putative LRR receptor-like serine/threonine-protein kinase isoform A"/>
    <property type="match status" value="1"/>
</dbReference>
<gene>
    <name evidence="15" type="ORF">KIW84_015609</name>
</gene>